<dbReference type="Gene3D" id="3.50.50.60">
    <property type="entry name" value="FAD/NAD(P)-binding domain"/>
    <property type="match status" value="2"/>
</dbReference>
<dbReference type="GO" id="GO:0071949">
    <property type="term" value="F:FAD binding"/>
    <property type="evidence" value="ECO:0007669"/>
    <property type="project" value="InterPro"/>
</dbReference>
<evidence type="ECO:0008006" key="3">
    <source>
        <dbReference type="Google" id="ProtNLM"/>
    </source>
</evidence>
<dbReference type="PANTHER" id="PTHR37417:SF2">
    <property type="entry name" value="67 KDA MYOSIN-CROSS-REACTIVE ANTIGEN FAMILY PROTEIN (AFU_ORTHOLOGUE AFUA_5G09970)"/>
    <property type="match status" value="1"/>
</dbReference>
<protein>
    <recommendedName>
        <fullName evidence="3">Oleate hydratase</fullName>
    </recommendedName>
</protein>
<proteinExistence type="predicted"/>
<dbReference type="PANTHER" id="PTHR37417">
    <property type="entry name" value="67 KDA MYOSIN-CROSS-REACTIVE ANTIGEN FAMILY PROTEIN (AFU_ORTHOLOGUE AFUA_5G09970)"/>
    <property type="match status" value="1"/>
</dbReference>
<keyword evidence="2" id="KW-1185">Reference proteome</keyword>
<dbReference type="AlphaFoldDB" id="A0AAD6ILT8"/>
<dbReference type="InterPro" id="IPR010354">
    <property type="entry name" value="Oleate_hydratase"/>
</dbReference>
<organism evidence="1 2">
    <name type="scientific">Penicillium canescens</name>
    <dbReference type="NCBI Taxonomy" id="5083"/>
    <lineage>
        <taxon>Eukaryota</taxon>
        <taxon>Fungi</taxon>
        <taxon>Dikarya</taxon>
        <taxon>Ascomycota</taxon>
        <taxon>Pezizomycotina</taxon>
        <taxon>Eurotiomycetes</taxon>
        <taxon>Eurotiomycetidae</taxon>
        <taxon>Eurotiales</taxon>
        <taxon>Aspergillaceae</taxon>
        <taxon>Penicillium</taxon>
    </lineage>
</organism>
<evidence type="ECO:0000313" key="1">
    <source>
        <dbReference type="EMBL" id="KAJ6056735.1"/>
    </source>
</evidence>
<reference evidence="1" key="1">
    <citation type="journal article" date="2023" name="IMA Fungus">
        <title>Comparative genomic study of the Penicillium genus elucidates a diverse pangenome and 15 lateral gene transfer events.</title>
        <authorList>
            <person name="Petersen C."/>
            <person name="Sorensen T."/>
            <person name="Nielsen M.R."/>
            <person name="Sondergaard T.E."/>
            <person name="Sorensen J.L."/>
            <person name="Fitzpatrick D.A."/>
            <person name="Frisvad J.C."/>
            <person name="Nielsen K.L."/>
        </authorList>
    </citation>
    <scope>NUCLEOTIDE SEQUENCE</scope>
    <source>
        <strain evidence="1">IBT 15450</strain>
    </source>
</reference>
<reference evidence="1" key="2">
    <citation type="submission" date="2023-01" db="EMBL/GenBank/DDBJ databases">
        <authorList>
            <person name="Petersen C."/>
        </authorList>
    </citation>
    <scope>NUCLEOTIDE SEQUENCE</scope>
    <source>
        <strain evidence="1">IBT 15450</strain>
    </source>
</reference>
<dbReference type="Gene3D" id="3.30.9.80">
    <property type="match status" value="1"/>
</dbReference>
<dbReference type="GO" id="GO:0006631">
    <property type="term" value="P:fatty acid metabolic process"/>
    <property type="evidence" value="ECO:0007669"/>
    <property type="project" value="InterPro"/>
</dbReference>
<dbReference type="Pfam" id="PF06100">
    <property type="entry name" value="MCRA"/>
    <property type="match status" value="1"/>
</dbReference>
<evidence type="ECO:0000313" key="2">
    <source>
        <dbReference type="Proteomes" id="UP001219568"/>
    </source>
</evidence>
<dbReference type="Proteomes" id="UP001219568">
    <property type="component" value="Unassembled WGS sequence"/>
</dbReference>
<dbReference type="GO" id="GO:0050151">
    <property type="term" value="F:oleate hydratase activity"/>
    <property type="evidence" value="ECO:0007669"/>
    <property type="project" value="InterPro"/>
</dbReference>
<dbReference type="InterPro" id="IPR036188">
    <property type="entry name" value="FAD/NAD-bd_sf"/>
</dbReference>
<gene>
    <name evidence="1" type="ORF">N7460_000009</name>
</gene>
<accession>A0AAD6ILT8</accession>
<name>A0AAD6ILT8_PENCN</name>
<comment type="caution">
    <text evidence="1">The sequence shown here is derived from an EMBL/GenBank/DDBJ whole genome shotgun (WGS) entry which is preliminary data.</text>
</comment>
<dbReference type="EMBL" id="JAQJZL010000001">
    <property type="protein sequence ID" value="KAJ6056735.1"/>
    <property type="molecule type" value="Genomic_DNA"/>
</dbReference>
<sequence>MRDVLYNVRYVYIALVFHDTRIYFAYSHFMDSSARYDRRLPGATEAWILGSGTASLASAVYLIKLAHLRPSAVHILDEHLSLQQAVHQQGSAHAGYDQFAECLPVPVGSELREVLDMIPSAVAEGRSYLDDIQEEEENLAMNRKGGTCFIAQNGGAFKHLPTKSLNIGWSHRIHMMRLLLKGEKSLQKKDIRSFFRESFFESTFWTIWSTQFGFQPWHSATEFRRAVRQYLSDFYSLSILSCLDLTGHYQYEAIYLPIYFFLQSQGVDFQFGIKIRNIETTVDQNRHTISRLAVSQHGLEFKKFLGYSDIVIATPGSTVSGSAIGTNDLPPAWLSIEARDHLDANWALWLEAGNKYPDYGNPYTFCTRKSESILESFTITTEHIGFVEYLQSLSQCQSQAGAIILMKKSGWGMRLCLPVQPVFAQQSRDVRVLWGFALFPENEGEHIRKSMLFCSGAEIMSEILHHLDLPGEVATEVLQRSITIPRAMPRMSSTLLTRSFEDRPCITPKSVVNLALVGPFVETPRRTCVDTSYGIHVARIAVSRLMGLQEWPKEHSRPSISRVLITLLRK</sequence>